<dbReference type="InterPro" id="IPR046341">
    <property type="entry name" value="SET_dom_sf"/>
</dbReference>
<feature type="non-terminal residue" evidence="2">
    <location>
        <position position="412"/>
    </location>
</feature>
<reference evidence="2 3" key="1">
    <citation type="journal article" date="2017" name="Mol. Biol. Evol.">
        <title>The 4-celled Tetrabaena socialis nuclear genome reveals the essential components for genetic control of cell number at the origin of multicellularity in the volvocine lineage.</title>
        <authorList>
            <person name="Featherston J."/>
            <person name="Arakaki Y."/>
            <person name="Hanschen E.R."/>
            <person name="Ferris P.J."/>
            <person name="Michod R.E."/>
            <person name="Olson B.J.S.C."/>
            <person name="Nozaki H."/>
            <person name="Durand P.M."/>
        </authorList>
    </citation>
    <scope>NUCLEOTIDE SEQUENCE [LARGE SCALE GENOMIC DNA]</scope>
    <source>
        <strain evidence="2 3">NIES-571</strain>
    </source>
</reference>
<proteinExistence type="predicted"/>
<dbReference type="SUPFAM" id="SSF82199">
    <property type="entry name" value="SET domain"/>
    <property type="match status" value="1"/>
</dbReference>
<keyword evidence="3" id="KW-1185">Reference proteome</keyword>
<comment type="caution">
    <text evidence="2">The sequence shown here is derived from an EMBL/GenBank/DDBJ whole genome shotgun (WGS) entry which is preliminary data.</text>
</comment>
<accession>A0A2J8A541</accession>
<dbReference type="GO" id="GO:0016279">
    <property type="term" value="F:protein-lysine N-methyltransferase activity"/>
    <property type="evidence" value="ECO:0007669"/>
    <property type="project" value="TreeGrafter"/>
</dbReference>
<sequence length="412" mass="43519">MRPGAAHTAAPKQPRQLTQCRRLASLSPRTRSARCAATAAPARAPSARASAPGSREAAPLLTLVQWAIANKIMFSGCRPELKDGARGVFTTTDVSPGETLVSVPLGSALTVRPGEPSPFPEFALWVGLPWYGQLATKLLHERALGPASRFADYLAVLPLEPVDLPALWPYDAVRALQYPYLEQQVVDEQQEWDRLYDRLSPHLARRRLCRADLLWALSCVRSRTFAGPHFPTPPAAKLAAGVAAAVAVAAAAAALGGGFAAVAQGGGGDAAVAVAVLQPLLAGLGVPAAWQAAEARRAQSGEAGTVLYAVCPFIDMFNHSSRAQSECVFSAWRSEFRVAAAEGQRRGQQVLLNYGGQSNDALLQRYGFVELYGNPHDRYVLEDVAALLERALEGAAGGVAAGSGGPSLERGT</sequence>
<name>A0A2J8A541_9CHLO</name>
<dbReference type="PANTHER" id="PTHR13271:SF154">
    <property type="entry name" value="GRIP DOMAIN-CONTAINING PROTEIN"/>
    <property type="match status" value="1"/>
</dbReference>
<dbReference type="OrthoDB" id="341421at2759"/>
<gene>
    <name evidence="2" type="ORF">TSOC_005889</name>
</gene>
<protein>
    <submittedName>
        <fullName evidence="2">Uncharacterized protein</fullName>
    </submittedName>
</protein>
<dbReference type="InterPro" id="IPR050600">
    <property type="entry name" value="SETD3_SETD6_MTase"/>
</dbReference>
<evidence type="ECO:0000313" key="3">
    <source>
        <dbReference type="Proteomes" id="UP000236333"/>
    </source>
</evidence>
<evidence type="ECO:0000256" key="1">
    <source>
        <dbReference type="SAM" id="MobiDB-lite"/>
    </source>
</evidence>
<organism evidence="2 3">
    <name type="scientific">Tetrabaena socialis</name>
    <dbReference type="NCBI Taxonomy" id="47790"/>
    <lineage>
        <taxon>Eukaryota</taxon>
        <taxon>Viridiplantae</taxon>
        <taxon>Chlorophyta</taxon>
        <taxon>core chlorophytes</taxon>
        <taxon>Chlorophyceae</taxon>
        <taxon>CS clade</taxon>
        <taxon>Chlamydomonadales</taxon>
        <taxon>Tetrabaenaceae</taxon>
        <taxon>Tetrabaena</taxon>
    </lineage>
</organism>
<dbReference type="PANTHER" id="PTHR13271">
    <property type="entry name" value="UNCHARACTERIZED PUTATIVE METHYLTRANSFERASE"/>
    <property type="match status" value="1"/>
</dbReference>
<evidence type="ECO:0000313" key="2">
    <source>
        <dbReference type="EMBL" id="PNH07639.1"/>
    </source>
</evidence>
<dbReference type="AlphaFoldDB" id="A0A2J8A541"/>
<dbReference type="Proteomes" id="UP000236333">
    <property type="component" value="Unassembled WGS sequence"/>
</dbReference>
<feature type="region of interest" description="Disordered" evidence="1">
    <location>
        <begin position="28"/>
        <end position="52"/>
    </location>
</feature>
<dbReference type="CDD" id="cd10527">
    <property type="entry name" value="SET_LSMT"/>
    <property type="match status" value="1"/>
</dbReference>
<dbReference type="Gene3D" id="3.90.1410.10">
    <property type="entry name" value="set domain protein methyltransferase, domain 1"/>
    <property type="match status" value="1"/>
</dbReference>
<dbReference type="EMBL" id="PGGS01000169">
    <property type="protein sequence ID" value="PNH07639.1"/>
    <property type="molecule type" value="Genomic_DNA"/>
</dbReference>